<feature type="binding site" evidence="6">
    <location>
        <position position="62"/>
    </location>
    <ligand>
        <name>[4Fe-4S] cluster</name>
        <dbReference type="ChEBI" id="CHEBI:49883"/>
        <note>4Fe-4S-S-AdoMet</note>
    </ligand>
</feature>
<dbReference type="Gene3D" id="3.20.20.70">
    <property type="entry name" value="Aldolase class I"/>
    <property type="match status" value="1"/>
</dbReference>
<dbReference type="SFLD" id="SFLDS00029">
    <property type="entry name" value="Radical_SAM"/>
    <property type="match status" value="1"/>
</dbReference>
<dbReference type="Proteomes" id="UP000616143">
    <property type="component" value="Unassembled WGS sequence"/>
</dbReference>
<keyword evidence="4 6" id="KW-0408">Iron</keyword>
<dbReference type="Proteomes" id="UP000276741">
    <property type="component" value="Chromosome"/>
</dbReference>
<dbReference type="CDD" id="cd01335">
    <property type="entry name" value="Radical_SAM"/>
    <property type="match status" value="1"/>
</dbReference>
<proteinExistence type="predicted"/>
<reference evidence="9" key="4">
    <citation type="submission" date="2020-09" db="EMBL/GenBank/DDBJ databases">
        <authorList>
            <person name="Sun Q."/>
            <person name="Ohkuma M."/>
        </authorList>
    </citation>
    <scope>NUCLEOTIDE SEQUENCE</scope>
    <source>
        <strain evidence="9">JCM 31740</strain>
    </source>
</reference>
<dbReference type="EMBL" id="AP018553">
    <property type="protein sequence ID" value="BBD71800.1"/>
    <property type="molecule type" value="Genomic_DNA"/>
</dbReference>
<comment type="cofactor">
    <cofactor evidence="6">
        <name>[4Fe-4S] cluster</name>
        <dbReference type="ChEBI" id="CHEBI:49883"/>
    </cofactor>
    <text evidence="6">Binds 1 [4Fe-4S] cluster. The cluster is coordinated with 3 cysteines and an exchangeable S-adenosyl-L-methionine.</text>
</comment>
<dbReference type="AlphaFoldDB" id="A0A348B0U8"/>
<dbReference type="InterPro" id="IPR058240">
    <property type="entry name" value="rSAM_sf"/>
</dbReference>
<dbReference type="InterPro" id="IPR034457">
    <property type="entry name" value="Organic_radical-activating"/>
</dbReference>
<evidence type="ECO:0000313" key="8">
    <source>
        <dbReference type="EMBL" id="BBD71800.1"/>
    </source>
</evidence>
<reference evidence="10" key="2">
    <citation type="submission" date="2018-04" db="EMBL/GenBank/DDBJ databases">
        <title>Complete genome sequence of Sulfodiicoccus acidiphilus strain HS-1.</title>
        <authorList>
            <person name="Sakai H.D."/>
            <person name="Kurosawa N."/>
        </authorList>
    </citation>
    <scope>NUCLEOTIDE SEQUENCE [LARGE SCALE GENOMIC DNA]</scope>
    <source>
        <strain evidence="10">HS-1</strain>
    </source>
</reference>
<feature type="binding site" evidence="6">
    <location>
        <position position="58"/>
    </location>
    <ligand>
        <name>[4Fe-4S] cluster</name>
        <dbReference type="ChEBI" id="CHEBI:49883"/>
        <note>4Fe-4S-S-AdoMet</note>
    </ligand>
</feature>
<dbReference type="GO" id="GO:0003824">
    <property type="term" value="F:catalytic activity"/>
    <property type="evidence" value="ECO:0007669"/>
    <property type="project" value="InterPro"/>
</dbReference>
<organism evidence="8 10">
    <name type="scientific">Sulfodiicoccus acidiphilus</name>
    <dbReference type="NCBI Taxonomy" id="1670455"/>
    <lineage>
        <taxon>Archaea</taxon>
        <taxon>Thermoproteota</taxon>
        <taxon>Thermoprotei</taxon>
        <taxon>Sulfolobales</taxon>
        <taxon>Sulfolobaceae</taxon>
        <taxon>Sulfodiicoccus</taxon>
    </lineage>
</organism>
<dbReference type="InterPro" id="IPR027596">
    <property type="entry name" value="AmmeMemoSam_rS"/>
</dbReference>
<dbReference type="PANTHER" id="PTHR30352:SF5">
    <property type="entry name" value="PYRUVATE FORMATE-LYASE 1-ACTIVATING ENZYME"/>
    <property type="match status" value="1"/>
</dbReference>
<dbReference type="GO" id="GO:0046872">
    <property type="term" value="F:metal ion binding"/>
    <property type="evidence" value="ECO:0007669"/>
    <property type="project" value="UniProtKB-KW"/>
</dbReference>
<dbReference type="KEGG" id="sacd:HS1genome_0189"/>
<dbReference type="InterPro" id="IPR016431">
    <property type="entry name" value="Pyrv-formate_lyase-activ_prd"/>
</dbReference>
<evidence type="ECO:0000256" key="4">
    <source>
        <dbReference type="ARBA" id="ARBA00023004"/>
    </source>
</evidence>
<dbReference type="PIRSF" id="PIRSF004869">
    <property type="entry name" value="PflX_prd"/>
    <property type="match status" value="1"/>
</dbReference>
<evidence type="ECO:0000256" key="6">
    <source>
        <dbReference type="PIRSR" id="PIRSR004869-50"/>
    </source>
</evidence>
<keyword evidence="1" id="KW-0004">4Fe-4S</keyword>
<gene>
    <name evidence="9" type="ORF">GCM10007116_15820</name>
    <name evidence="8" type="ORF">HS1genome_0189</name>
</gene>
<sequence>MIGEGQSGFCGVRSVKGGKLHLDVYGLVEAAHVDPIEKKPLVHFNPGSKVFSISTTGCSWMCMYCQNYEISQRRRVEGVNLSPKEVVELALAYGSDGVTYTYNEPMIFSEFAHDVAQEARKYGLFNTYVSNGYGTIEGVEYLSRFLDAITIDFKGNASPKFLRRYTGASGPEPILETAVELARRGVHVEFTDLVIPELGDELDYARKLVRFIRDSLGDEVPIHFLRFHPDYKMNNLPWTPVETLEAHYKIAKEEGMKYVYIGNVPGHPYESTYCPSCGRVVIGRDGFRLVTWNLDNNKRCRFCGTPIPIKGRLSRHAFEERFEAVYI</sequence>
<evidence type="ECO:0000256" key="2">
    <source>
        <dbReference type="ARBA" id="ARBA00022691"/>
    </source>
</evidence>
<evidence type="ECO:0000259" key="7">
    <source>
        <dbReference type="PROSITE" id="PS51918"/>
    </source>
</evidence>
<keyword evidence="10" id="KW-1185">Reference proteome</keyword>
<dbReference type="PROSITE" id="PS51918">
    <property type="entry name" value="RADICAL_SAM"/>
    <property type="match status" value="1"/>
</dbReference>
<evidence type="ECO:0000313" key="10">
    <source>
        <dbReference type="Proteomes" id="UP000276741"/>
    </source>
</evidence>
<dbReference type="Pfam" id="PF04055">
    <property type="entry name" value="Radical_SAM"/>
    <property type="match status" value="1"/>
</dbReference>
<accession>A0A348B0U8</accession>
<evidence type="ECO:0000313" key="9">
    <source>
        <dbReference type="EMBL" id="GGT99273.1"/>
    </source>
</evidence>
<feature type="domain" description="Radical SAM core" evidence="7">
    <location>
        <begin position="43"/>
        <end position="257"/>
    </location>
</feature>
<name>A0A348B0U8_9CREN</name>
<dbReference type="GO" id="GO:0051539">
    <property type="term" value="F:4 iron, 4 sulfur cluster binding"/>
    <property type="evidence" value="ECO:0007669"/>
    <property type="project" value="UniProtKB-KW"/>
</dbReference>
<reference evidence="9" key="1">
    <citation type="journal article" date="2014" name="Int. J. Syst. Evol. Microbiol.">
        <title>Complete genome sequence of Corynebacterium casei LMG S-19264T (=DSM 44701T), isolated from a smear-ripened cheese.</title>
        <authorList>
            <consortium name="US DOE Joint Genome Institute (JGI-PGF)"/>
            <person name="Walter F."/>
            <person name="Albersmeier A."/>
            <person name="Kalinowski J."/>
            <person name="Ruckert C."/>
        </authorList>
    </citation>
    <scope>NUCLEOTIDE SEQUENCE</scope>
    <source>
        <strain evidence="9">JCM 31740</strain>
    </source>
</reference>
<protein>
    <submittedName>
        <fullName evidence="8">AmmeMemoRadiSam system radical SAM enzyme</fullName>
    </submittedName>
</protein>
<feature type="binding site" evidence="6">
    <location>
        <position position="65"/>
    </location>
    <ligand>
        <name>[4Fe-4S] cluster</name>
        <dbReference type="ChEBI" id="CHEBI:49883"/>
        <note>4Fe-4S-S-AdoMet</note>
    </ligand>
</feature>
<evidence type="ECO:0000256" key="3">
    <source>
        <dbReference type="ARBA" id="ARBA00022723"/>
    </source>
</evidence>
<dbReference type="InterPro" id="IPR013785">
    <property type="entry name" value="Aldolase_TIM"/>
</dbReference>
<keyword evidence="3 6" id="KW-0479">Metal-binding</keyword>
<dbReference type="SFLD" id="SFLDG01101">
    <property type="entry name" value="Uncharacterised_Radical_SAM_Su"/>
    <property type="match status" value="1"/>
</dbReference>
<dbReference type="InterPro" id="IPR007197">
    <property type="entry name" value="rSAM"/>
</dbReference>
<dbReference type="PANTHER" id="PTHR30352">
    <property type="entry name" value="PYRUVATE FORMATE-LYASE-ACTIVATING ENZYME"/>
    <property type="match status" value="1"/>
</dbReference>
<reference evidence="8" key="3">
    <citation type="journal article" date="2019" name="BMC Res. Notes">
        <title>Complete genome sequence of the Sulfodiicoccus acidiphilus strain HS-1T, the first crenarchaeon that lacks polB3, isolated from an acidic hot spring in Ohwaku-dani, Hakone, Japan.</title>
        <authorList>
            <person name="Sakai H.D."/>
            <person name="Kurosawa N."/>
        </authorList>
    </citation>
    <scope>NUCLEOTIDE SEQUENCE</scope>
    <source>
        <strain evidence="8">HS-1</strain>
    </source>
</reference>
<keyword evidence="2 6" id="KW-0949">S-adenosyl-L-methionine</keyword>
<dbReference type="EMBL" id="BMQS01000014">
    <property type="protein sequence ID" value="GGT99273.1"/>
    <property type="molecule type" value="Genomic_DNA"/>
</dbReference>
<keyword evidence="5 6" id="KW-0411">Iron-sulfur</keyword>
<dbReference type="NCBIfam" id="TIGR04337">
    <property type="entry name" value="AmmeMemoSam_rS"/>
    <property type="match status" value="1"/>
</dbReference>
<dbReference type="SUPFAM" id="SSF102114">
    <property type="entry name" value="Radical SAM enzymes"/>
    <property type="match status" value="1"/>
</dbReference>
<evidence type="ECO:0000256" key="1">
    <source>
        <dbReference type="ARBA" id="ARBA00022485"/>
    </source>
</evidence>
<evidence type="ECO:0000256" key="5">
    <source>
        <dbReference type="ARBA" id="ARBA00023014"/>
    </source>
</evidence>